<feature type="region of interest" description="Disordered" evidence="1">
    <location>
        <begin position="449"/>
        <end position="481"/>
    </location>
</feature>
<dbReference type="EMBL" id="JABCIY010000004">
    <property type="protein sequence ID" value="KAF7197927.1"/>
    <property type="molecule type" value="Genomic_DNA"/>
</dbReference>
<name>A0A8H6RV27_9PEZI</name>
<evidence type="ECO:0000313" key="3">
    <source>
        <dbReference type="Proteomes" id="UP000660729"/>
    </source>
</evidence>
<feature type="compositionally biased region" description="Low complexity" evidence="1">
    <location>
        <begin position="24"/>
        <end position="37"/>
    </location>
</feature>
<organism evidence="2 3">
    <name type="scientific">Pseudocercospora fuligena</name>
    <dbReference type="NCBI Taxonomy" id="685502"/>
    <lineage>
        <taxon>Eukaryota</taxon>
        <taxon>Fungi</taxon>
        <taxon>Dikarya</taxon>
        <taxon>Ascomycota</taxon>
        <taxon>Pezizomycotina</taxon>
        <taxon>Dothideomycetes</taxon>
        <taxon>Dothideomycetidae</taxon>
        <taxon>Mycosphaerellales</taxon>
        <taxon>Mycosphaerellaceae</taxon>
        <taxon>Pseudocercospora</taxon>
    </lineage>
</organism>
<evidence type="ECO:0000256" key="1">
    <source>
        <dbReference type="SAM" id="MobiDB-lite"/>
    </source>
</evidence>
<feature type="region of interest" description="Disordered" evidence="1">
    <location>
        <begin position="282"/>
        <end position="356"/>
    </location>
</feature>
<proteinExistence type="predicted"/>
<dbReference type="AlphaFoldDB" id="A0A8H6RV27"/>
<dbReference type="OrthoDB" id="10621276at2759"/>
<reference evidence="2" key="1">
    <citation type="submission" date="2020-04" db="EMBL/GenBank/DDBJ databases">
        <title>Draft genome resource of the tomato pathogen Pseudocercospora fuligena.</title>
        <authorList>
            <person name="Zaccaron A."/>
        </authorList>
    </citation>
    <scope>NUCLEOTIDE SEQUENCE</scope>
    <source>
        <strain evidence="2">PF001</strain>
    </source>
</reference>
<feature type="compositionally biased region" description="Basic residues" evidence="1">
    <location>
        <begin position="331"/>
        <end position="350"/>
    </location>
</feature>
<feature type="compositionally biased region" description="Low complexity" evidence="1">
    <location>
        <begin position="284"/>
        <end position="311"/>
    </location>
</feature>
<protein>
    <submittedName>
        <fullName evidence="2">Uncharacterized protein</fullName>
    </submittedName>
</protein>
<dbReference type="Proteomes" id="UP000660729">
    <property type="component" value="Unassembled WGS sequence"/>
</dbReference>
<comment type="caution">
    <text evidence="2">The sequence shown here is derived from an EMBL/GenBank/DDBJ whole genome shotgun (WGS) entry which is preliminary data.</text>
</comment>
<sequence>MSFRTFRPPTAPTMERKASKSKRAPSSDPTQTTSSTSRAYHLQGSTELAQANRQDIFKSKLFDPEWLPEQHVEPSQKEFAAFDNVLTDQHVNSTVTKPASESQFQAALQTTHAPTAMMQNQLFPEAPNPVHQSLPALALPKLYPQTPDDFYTYTAFPPFQTQLQSTYSVYQNIPFPQALTTGAHPKRSIESQVFIAAQQGLQLPFNTQPPFDAPVLFDAQVPIHTQALTDSQAPPGAELQFDPSFDPEWAFNPDIQYDHGLSFHPELPLTPEQVFSPSTLYPQPASWSASNSSSAALLSSPSPMTPLPSNLARPTQRSEPARRSTPNASAHSKKASRAKPNRPKRYPRHDRKGDDYEVEAYDQLTATEILNGGKGSITIRSHDIDGPAIMKEGFEPKSRTNGLNMITKRITNSLEDWTMKKGFMSTAEADEFEAAWRQLRLRTMATTGITGNALNPRNPKKMSANAKARQAKPKNSLAPAQ</sequence>
<evidence type="ECO:0000313" key="2">
    <source>
        <dbReference type="EMBL" id="KAF7197927.1"/>
    </source>
</evidence>
<accession>A0A8H6RV27</accession>
<gene>
    <name evidence="2" type="ORF">HII31_00641</name>
</gene>
<keyword evidence="3" id="KW-1185">Reference proteome</keyword>
<feature type="region of interest" description="Disordered" evidence="1">
    <location>
        <begin position="1"/>
        <end position="44"/>
    </location>
</feature>